<proteinExistence type="predicted"/>
<dbReference type="RefSeq" id="WP_349231345.1">
    <property type="nucleotide sequence ID" value="NZ_JBBMFK010000007.1"/>
</dbReference>
<organism evidence="2 3">
    <name type="scientific">Pseudoflavonifractor intestinihominis</name>
    <dbReference type="NCBI Taxonomy" id="3133171"/>
    <lineage>
        <taxon>Bacteria</taxon>
        <taxon>Bacillati</taxon>
        <taxon>Bacillota</taxon>
        <taxon>Clostridia</taxon>
        <taxon>Eubacteriales</taxon>
        <taxon>Oscillospiraceae</taxon>
        <taxon>Pseudoflavonifractor</taxon>
    </lineage>
</organism>
<evidence type="ECO:0000313" key="2">
    <source>
        <dbReference type="EMBL" id="MEQ2442997.1"/>
    </source>
</evidence>
<gene>
    <name evidence="2" type="ORF">WMO64_05905</name>
</gene>
<feature type="transmembrane region" description="Helical" evidence="1">
    <location>
        <begin position="46"/>
        <end position="68"/>
    </location>
</feature>
<evidence type="ECO:0008006" key="4">
    <source>
        <dbReference type="Google" id="ProtNLM"/>
    </source>
</evidence>
<keyword evidence="3" id="KW-1185">Reference proteome</keyword>
<reference evidence="2 3" key="1">
    <citation type="submission" date="2024-03" db="EMBL/GenBank/DDBJ databases">
        <title>Human intestinal bacterial collection.</title>
        <authorList>
            <person name="Pauvert C."/>
            <person name="Hitch T.C.A."/>
            <person name="Clavel T."/>
        </authorList>
    </citation>
    <scope>NUCLEOTIDE SEQUENCE [LARGE SCALE GENOMIC DNA]</scope>
    <source>
        <strain evidence="2 3">CLA-AP-H29</strain>
    </source>
</reference>
<evidence type="ECO:0000313" key="3">
    <source>
        <dbReference type="Proteomes" id="UP001464378"/>
    </source>
</evidence>
<dbReference type="EMBL" id="JBBMFK010000007">
    <property type="protein sequence ID" value="MEQ2442997.1"/>
    <property type="molecule type" value="Genomic_DNA"/>
</dbReference>
<protein>
    <recommendedName>
        <fullName evidence="4">DUF4179 domain-containing protein</fullName>
    </recommendedName>
</protein>
<comment type="caution">
    <text evidence="2">The sequence shown here is derived from an EMBL/GenBank/DDBJ whole genome shotgun (WGS) entry which is preliminary data.</text>
</comment>
<keyword evidence="1" id="KW-0472">Membrane</keyword>
<keyword evidence="1" id="KW-1133">Transmembrane helix</keyword>
<name>A0ABV1E8M4_9FIRM</name>
<evidence type="ECO:0000256" key="1">
    <source>
        <dbReference type="SAM" id="Phobius"/>
    </source>
</evidence>
<keyword evidence="1" id="KW-0812">Transmembrane</keyword>
<accession>A0ABV1E8M4</accession>
<dbReference type="Proteomes" id="UP001464378">
    <property type="component" value="Unassembled WGS sequence"/>
</dbReference>
<sequence>MKKHDMAQSLNRALDGLRFRADMREQVLRSAEYTAPVRRPGLPRRAVAALAVCAALVIAAAAAGPTLWKIIQEDLGSRAPYATEVLGSCEDQGIRMEVQAALADSRVTRLYFTMEDLTGELFREDTSCDLLLSLETGGTFSWGNGGSGLKVLDYDPERHLATLVYSRGTDELSQEPPTRAKLNMTYLLPGERSARVALEGTDVPSSTLESTTLESGVTVLLPGQTPLLMVGDEQLPGATLSPVAESDQPDVFISSMGFAADGCYHIRFAQSEKVSSADASEYADQPVFSVEYYLYDPEAPNRWPSQGVGDAVWTAVEGGWDVCLPSLTEDTLPYLNLLALRTHYSVAGGRIEGNWEVTVPVEAVEQRTAVPAEILVFPYTRNGELPYGRDWDAQLGRVTVSPLSICTDFSTPDGQEYPCQLTGSELSLTVSLSDGTTLTPAYCDEVWSQRVGWVMWEFDEPIDLSLVESVTLNGETIPLT</sequence>